<gene>
    <name evidence="1" type="ORF">MC45_10130</name>
</gene>
<evidence type="ECO:0000313" key="2">
    <source>
        <dbReference type="Proteomes" id="UP000033200"/>
    </source>
</evidence>
<proteinExistence type="predicted"/>
<keyword evidence="2" id="KW-1185">Reference proteome</keyword>
<name>A0A097EGH0_9SPHN</name>
<dbReference type="PANTHER" id="PTHR36302:SF1">
    <property type="entry name" value="COPPER CHAPERONE PCU(A)C"/>
    <property type="match status" value="1"/>
</dbReference>
<evidence type="ECO:0008006" key="3">
    <source>
        <dbReference type="Google" id="ProtNLM"/>
    </source>
</evidence>
<dbReference type="InterPro" id="IPR036182">
    <property type="entry name" value="PCuAC_sf"/>
</dbReference>
<dbReference type="Gene3D" id="2.60.40.1890">
    <property type="entry name" value="PCu(A)C copper chaperone"/>
    <property type="match status" value="1"/>
</dbReference>
<dbReference type="SUPFAM" id="SSF110087">
    <property type="entry name" value="DR1885-like metal-binding protein"/>
    <property type="match status" value="1"/>
</dbReference>
<dbReference type="EMBL" id="CP009571">
    <property type="protein sequence ID" value="AIT06670.1"/>
    <property type="molecule type" value="Genomic_DNA"/>
</dbReference>
<dbReference type="AlphaFoldDB" id="A0A097EGH0"/>
<dbReference type="Proteomes" id="UP000033200">
    <property type="component" value="Chromosome"/>
</dbReference>
<dbReference type="eggNOG" id="COG2847">
    <property type="taxonomic scope" value="Bacteria"/>
</dbReference>
<accession>A0A097EGH0</accession>
<dbReference type="InterPro" id="IPR007410">
    <property type="entry name" value="LpqE-like"/>
</dbReference>
<evidence type="ECO:0000313" key="1">
    <source>
        <dbReference type="EMBL" id="AIT06670.1"/>
    </source>
</evidence>
<dbReference type="Pfam" id="PF04314">
    <property type="entry name" value="PCuAC"/>
    <property type="match status" value="1"/>
</dbReference>
<sequence>MLVLAAALAGCGGPDRVEVDDAWIRLPAVPGRPGAAYFTLHGGRSDATLIDVTANIAVRAEMHESMTGRNGMAAMKPLAQVAVPAKTKVAFTPGGRHVMLFNINSKAKAGKIYKLTLNFGNGGRLYVDAMTVGAAAPAPDF</sequence>
<dbReference type="STRING" id="1549858.MC45_10130"/>
<dbReference type="KEGG" id="stax:MC45_10130"/>
<organism evidence="1 2">
    <name type="scientific">Sphingomonas taxi</name>
    <dbReference type="NCBI Taxonomy" id="1549858"/>
    <lineage>
        <taxon>Bacteria</taxon>
        <taxon>Pseudomonadati</taxon>
        <taxon>Pseudomonadota</taxon>
        <taxon>Alphaproteobacteria</taxon>
        <taxon>Sphingomonadales</taxon>
        <taxon>Sphingomonadaceae</taxon>
        <taxon>Sphingomonas</taxon>
    </lineage>
</organism>
<dbReference type="HOGENOM" id="CLU_100939_1_3_5"/>
<dbReference type="InterPro" id="IPR058248">
    <property type="entry name" value="Lxx211020-like"/>
</dbReference>
<reference evidence="1 2" key="1">
    <citation type="submission" date="2014-09" db="EMBL/GenBank/DDBJ databases">
        <title>Using Illumina technology Improving SMRT sequencing Genome Assembly by RASTools.</title>
        <authorList>
            <person name="Zhou Y."/>
            <person name="Ma T."/>
            <person name="Liu T."/>
        </authorList>
    </citation>
    <scope>NUCLEOTIDE SEQUENCE [LARGE SCALE GENOMIC DNA]</scope>
    <source>
        <strain evidence="1 2">ATCC 55669</strain>
    </source>
</reference>
<protein>
    <recommendedName>
        <fullName evidence="3">Copper chaperone PCu(A)C</fullName>
    </recommendedName>
</protein>
<dbReference type="PANTHER" id="PTHR36302">
    <property type="entry name" value="BLR7088 PROTEIN"/>
    <property type="match status" value="1"/>
</dbReference>